<feature type="domain" description="ABC transporter" evidence="10">
    <location>
        <begin position="43"/>
        <end position="296"/>
    </location>
</feature>
<evidence type="ECO:0000256" key="1">
    <source>
        <dbReference type="ARBA" id="ARBA00004141"/>
    </source>
</evidence>
<accession>A0A815XI53</accession>
<evidence type="ECO:0000256" key="8">
    <source>
        <dbReference type="ARBA" id="ARBA00023136"/>
    </source>
</evidence>
<keyword evidence="12" id="KW-1185">Reference proteome</keyword>
<evidence type="ECO:0000259" key="10">
    <source>
        <dbReference type="PROSITE" id="PS50893"/>
    </source>
</evidence>
<feature type="transmembrane region" description="Helical" evidence="9">
    <location>
        <begin position="492"/>
        <end position="512"/>
    </location>
</feature>
<keyword evidence="4 9" id="KW-0812">Transmembrane</keyword>
<dbReference type="CDD" id="cd03213">
    <property type="entry name" value="ABCG_EPDR"/>
    <property type="match status" value="1"/>
</dbReference>
<keyword evidence="8 9" id="KW-0472">Membrane</keyword>
<dbReference type="Gene3D" id="3.40.50.300">
    <property type="entry name" value="P-loop containing nucleotide triphosphate hydrolases"/>
    <property type="match status" value="1"/>
</dbReference>
<feature type="transmembrane region" description="Helical" evidence="9">
    <location>
        <begin position="378"/>
        <end position="401"/>
    </location>
</feature>
<dbReference type="GO" id="GO:0005524">
    <property type="term" value="F:ATP binding"/>
    <property type="evidence" value="ECO:0007669"/>
    <property type="project" value="UniProtKB-KW"/>
</dbReference>
<comment type="similarity">
    <text evidence="2">Belongs to the ABC transporter superfamily. ABCG family. Eye pigment precursor importer (TC 3.A.1.204) subfamily.</text>
</comment>
<feature type="transmembrane region" description="Helical" evidence="9">
    <location>
        <begin position="611"/>
        <end position="630"/>
    </location>
</feature>
<evidence type="ECO:0000256" key="2">
    <source>
        <dbReference type="ARBA" id="ARBA00005814"/>
    </source>
</evidence>
<evidence type="ECO:0000256" key="3">
    <source>
        <dbReference type="ARBA" id="ARBA00022448"/>
    </source>
</evidence>
<dbReference type="GO" id="GO:0016887">
    <property type="term" value="F:ATP hydrolysis activity"/>
    <property type="evidence" value="ECO:0007669"/>
    <property type="project" value="InterPro"/>
</dbReference>
<evidence type="ECO:0000313" key="11">
    <source>
        <dbReference type="EMBL" id="CAF1557704.1"/>
    </source>
</evidence>
<organism evidence="11 12">
    <name type="scientific">Adineta ricciae</name>
    <name type="common">Rotifer</name>
    <dbReference type="NCBI Taxonomy" id="249248"/>
    <lineage>
        <taxon>Eukaryota</taxon>
        <taxon>Metazoa</taxon>
        <taxon>Spiralia</taxon>
        <taxon>Gnathifera</taxon>
        <taxon>Rotifera</taxon>
        <taxon>Eurotatoria</taxon>
        <taxon>Bdelloidea</taxon>
        <taxon>Adinetida</taxon>
        <taxon>Adinetidae</taxon>
        <taxon>Adineta</taxon>
    </lineage>
</organism>
<evidence type="ECO:0000256" key="4">
    <source>
        <dbReference type="ARBA" id="ARBA00022692"/>
    </source>
</evidence>
<name>A0A815XI53_ADIRI</name>
<evidence type="ECO:0000256" key="5">
    <source>
        <dbReference type="ARBA" id="ARBA00022741"/>
    </source>
</evidence>
<dbReference type="Pfam" id="PF01061">
    <property type="entry name" value="ABC2_membrane"/>
    <property type="match status" value="1"/>
</dbReference>
<comment type="subcellular location">
    <subcellularLocation>
        <location evidence="1">Membrane</location>
        <topology evidence="1">Multi-pass membrane protein</topology>
    </subcellularLocation>
</comment>
<feature type="transmembrane region" description="Helical" evidence="9">
    <location>
        <begin position="456"/>
        <end position="480"/>
    </location>
</feature>
<dbReference type="AlphaFoldDB" id="A0A815XI53"/>
<gene>
    <name evidence="11" type="ORF">XAT740_LOCUS43378</name>
</gene>
<dbReference type="GO" id="GO:0140359">
    <property type="term" value="F:ABC-type transporter activity"/>
    <property type="evidence" value="ECO:0007669"/>
    <property type="project" value="InterPro"/>
</dbReference>
<dbReference type="SMART" id="SM00382">
    <property type="entry name" value="AAA"/>
    <property type="match status" value="1"/>
</dbReference>
<sequence>MNEVIRLTMEKDENQNLIDFSPVMNISYEKINYLVDQTKDNGNRLFSFGKSKSKKQILFDLSGVFTTGMNAILGPTGCGKSTFLDILADRKDTHGLTGNILVNGQTRPKNYKYCIGYVLQEDVISGTLTVRENLMFSANLRLQKSLSFDQRIERVNEIIDQLDLEMCAETLIGTDFVRGISGGEKKRTSIGMELILSPKILFLDEPTTGNVKRSLMCPQLCGVLGLDASTAQNVINCLHKLSRQGRTIVFSIHQPRYSIFKLFDRILLLSNGHTVYFDSPKNVLSYFTANGFSCEEDTNPADFILDILIDSKNASSQLLSNAYLQSPMHSNNLSLIQSINAQTTDRPLLFEQYLSRSAFLEFYYLSQRTFRNAIRNPLLNITQILIALILGLLTGLLFYNMKTTIEPGISNRIGAIFFLATHQILCTASALEPLIKERILFSHEITSGYYRVVTYFLAKLVCDLIPMRVIPTCVFAMIAYPLMGFQRSFNRFFTFFITIFLSSVFGSALCFLIAACIPVFAVALIVSILAFSIMMVVSGFLVDLESIFSALRWIKWISAIRYSSNLLTINEFGNLTFCLSDDSQVCPIKGEEVLSKRKIPHQNDWDLWKNLVFIGIMALICFILAYVRLLRIKKFK</sequence>
<dbReference type="GO" id="GO:0015562">
    <property type="term" value="F:efflux transmembrane transporter activity"/>
    <property type="evidence" value="ECO:0007669"/>
    <property type="project" value="UniProtKB-ARBA"/>
</dbReference>
<dbReference type="InterPro" id="IPR027417">
    <property type="entry name" value="P-loop_NTPase"/>
</dbReference>
<dbReference type="SUPFAM" id="SSF52540">
    <property type="entry name" value="P-loop containing nucleoside triphosphate hydrolases"/>
    <property type="match status" value="1"/>
</dbReference>
<evidence type="ECO:0000256" key="9">
    <source>
        <dbReference type="SAM" id="Phobius"/>
    </source>
</evidence>
<feature type="transmembrane region" description="Helical" evidence="9">
    <location>
        <begin position="519"/>
        <end position="542"/>
    </location>
</feature>
<keyword evidence="5" id="KW-0547">Nucleotide-binding</keyword>
<dbReference type="GO" id="GO:0008514">
    <property type="term" value="F:organic anion transmembrane transporter activity"/>
    <property type="evidence" value="ECO:0007669"/>
    <property type="project" value="UniProtKB-ARBA"/>
</dbReference>
<comment type="caution">
    <text evidence="11">The sequence shown here is derived from an EMBL/GenBank/DDBJ whole genome shotgun (WGS) entry which is preliminary data.</text>
</comment>
<dbReference type="EMBL" id="CAJNOR010005337">
    <property type="protein sequence ID" value="CAF1557704.1"/>
    <property type="molecule type" value="Genomic_DNA"/>
</dbReference>
<dbReference type="FunFam" id="3.40.50.300:FF:000622">
    <property type="entry name" value="ATP-binding cassette sub-family G member 2"/>
    <property type="match status" value="1"/>
</dbReference>
<keyword evidence="3" id="KW-0813">Transport</keyword>
<dbReference type="Pfam" id="PF00005">
    <property type="entry name" value="ABC_tran"/>
    <property type="match status" value="1"/>
</dbReference>
<evidence type="ECO:0000256" key="7">
    <source>
        <dbReference type="ARBA" id="ARBA00022989"/>
    </source>
</evidence>
<proteinExistence type="inferred from homology"/>
<dbReference type="PROSITE" id="PS50893">
    <property type="entry name" value="ABC_TRANSPORTER_2"/>
    <property type="match status" value="1"/>
</dbReference>
<dbReference type="InterPro" id="IPR013525">
    <property type="entry name" value="ABC2_TM"/>
</dbReference>
<keyword evidence="6" id="KW-0067">ATP-binding</keyword>
<dbReference type="GO" id="GO:0016324">
    <property type="term" value="C:apical plasma membrane"/>
    <property type="evidence" value="ECO:0007669"/>
    <property type="project" value="UniProtKB-ARBA"/>
</dbReference>
<dbReference type="Pfam" id="PF19055">
    <property type="entry name" value="ABC2_membrane_7"/>
    <property type="match status" value="1"/>
</dbReference>
<dbReference type="PANTHER" id="PTHR19241">
    <property type="entry name" value="ATP-BINDING CASSETTE TRANSPORTER"/>
    <property type="match status" value="1"/>
</dbReference>
<dbReference type="InterPro" id="IPR003439">
    <property type="entry name" value="ABC_transporter-like_ATP-bd"/>
</dbReference>
<dbReference type="Proteomes" id="UP000663828">
    <property type="component" value="Unassembled WGS sequence"/>
</dbReference>
<feature type="transmembrane region" description="Helical" evidence="9">
    <location>
        <begin position="413"/>
        <end position="435"/>
    </location>
</feature>
<dbReference type="InterPro" id="IPR003593">
    <property type="entry name" value="AAA+_ATPase"/>
</dbReference>
<dbReference type="InterPro" id="IPR043926">
    <property type="entry name" value="ABCG_dom"/>
</dbReference>
<reference evidence="11" key="1">
    <citation type="submission" date="2021-02" db="EMBL/GenBank/DDBJ databases">
        <authorList>
            <person name="Nowell W R."/>
        </authorList>
    </citation>
    <scope>NUCLEOTIDE SEQUENCE</scope>
</reference>
<evidence type="ECO:0000313" key="12">
    <source>
        <dbReference type="Proteomes" id="UP000663828"/>
    </source>
</evidence>
<keyword evidence="7 9" id="KW-1133">Transmembrane helix</keyword>
<evidence type="ECO:0000256" key="6">
    <source>
        <dbReference type="ARBA" id="ARBA00022840"/>
    </source>
</evidence>
<protein>
    <recommendedName>
        <fullName evidence="10">ABC transporter domain-containing protein</fullName>
    </recommendedName>
</protein>